<dbReference type="STRING" id="290397.Adeh_3518"/>
<dbReference type="GO" id="GO:0000160">
    <property type="term" value="P:phosphorelay signal transduction system"/>
    <property type="evidence" value="ECO:0007669"/>
    <property type="project" value="InterPro"/>
</dbReference>
<dbReference type="InterPro" id="IPR050595">
    <property type="entry name" value="Bact_response_regulator"/>
</dbReference>
<protein>
    <submittedName>
        <fullName evidence="4">Response regulator receiver domain protein (CheY-like)</fullName>
    </submittedName>
</protein>
<dbReference type="SMART" id="SM00448">
    <property type="entry name" value="REC"/>
    <property type="match status" value="1"/>
</dbReference>
<feature type="domain" description="Response regulatory" evidence="3">
    <location>
        <begin position="12"/>
        <end position="125"/>
    </location>
</feature>
<name>Q2IFC4_ANADE</name>
<evidence type="ECO:0000313" key="4">
    <source>
        <dbReference type="EMBL" id="ABC83284.1"/>
    </source>
</evidence>
<dbReference type="Gene3D" id="3.40.50.2300">
    <property type="match status" value="1"/>
</dbReference>
<dbReference type="SUPFAM" id="SSF52172">
    <property type="entry name" value="CheY-like"/>
    <property type="match status" value="1"/>
</dbReference>
<dbReference type="Pfam" id="PF00072">
    <property type="entry name" value="Response_reg"/>
    <property type="match status" value="1"/>
</dbReference>
<keyword evidence="1 2" id="KW-0597">Phosphoprotein</keyword>
<evidence type="ECO:0000313" key="5">
    <source>
        <dbReference type="Proteomes" id="UP000001935"/>
    </source>
</evidence>
<evidence type="ECO:0000256" key="2">
    <source>
        <dbReference type="PROSITE-ProRule" id="PRU00169"/>
    </source>
</evidence>
<gene>
    <name evidence="4" type="ordered locus">Adeh_3518</name>
</gene>
<reference evidence="4" key="1">
    <citation type="submission" date="2006-01" db="EMBL/GenBank/DDBJ databases">
        <title>Complete sequence of Anaeromyxobacter dehalogenans 2CP-C.</title>
        <authorList>
            <consortium name="US DOE Joint Genome Institute"/>
            <person name="Copeland A."/>
            <person name="Lucas S."/>
            <person name="Lapidus A."/>
            <person name="Barry K."/>
            <person name="Detter J.C."/>
            <person name="Glavina T."/>
            <person name="Hammon N."/>
            <person name="Israni S."/>
            <person name="Pitluck S."/>
            <person name="Brettin T."/>
            <person name="Bruce D."/>
            <person name="Han C."/>
            <person name="Tapia R."/>
            <person name="Gilna P."/>
            <person name="Kiss H."/>
            <person name="Schmutz J."/>
            <person name="Larimer F."/>
            <person name="Land M."/>
            <person name="Kyrpides N."/>
            <person name="Anderson I."/>
            <person name="Sanford R.A."/>
            <person name="Ritalahti K.M."/>
            <person name="Thomas H.S."/>
            <person name="Kirby J.R."/>
            <person name="Zhulin I.B."/>
            <person name="Loeffler F.E."/>
            <person name="Richardson P."/>
        </authorList>
    </citation>
    <scope>NUCLEOTIDE SEQUENCE</scope>
    <source>
        <strain evidence="4">2CP-C</strain>
    </source>
</reference>
<feature type="modified residue" description="4-aspartylphosphate" evidence="2">
    <location>
        <position position="62"/>
    </location>
</feature>
<dbReference type="Proteomes" id="UP000001935">
    <property type="component" value="Chromosome"/>
</dbReference>
<organism evidence="4 5">
    <name type="scientific">Anaeromyxobacter dehalogenans (strain 2CP-C)</name>
    <dbReference type="NCBI Taxonomy" id="290397"/>
    <lineage>
        <taxon>Bacteria</taxon>
        <taxon>Pseudomonadati</taxon>
        <taxon>Myxococcota</taxon>
        <taxon>Myxococcia</taxon>
        <taxon>Myxococcales</taxon>
        <taxon>Cystobacterineae</taxon>
        <taxon>Anaeromyxobacteraceae</taxon>
        <taxon>Anaeromyxobacter</taxon>
    </lineage>
</organism>
<accession>Q2IFC4</accession>
<proteinExistence type="predicted"/>
<evidence type="ECO:0000259" key="3">
    <source>
        <dbReference type="PROSITE" id="PS50110"/>
    </source>
</evidence>
<dbReference type="EMBL" id="CP000251">
    <property type="protein sequence ID" value="ABC83284.1"/>
    <property type="molecule type" value="Genomic_DNA"/>
</dbReference>
<dbReference type="InterPro" id="IPR001789">
    <property type="entry name" value="Sig_transdc_resp-reg_receiver"/>
</dbReference>
<dbReference type="KEGG" id="ade:Adeh_3518"/>
<evidence type="ECO:0000256" key="1">
    <source>
        <dbReference type="ARBA" id="ARBA00022553"/>
    </source>
</evidence>
<dbReference type="AlphaFoldDB" id="Q2IFC4"/>
<dbReference type="InterPro" id="IPR011006">
    <property type="entry name" value="CheY-like_superfamily"/>
</dbReference>
<sequence>MDTRAGHRPPRRITVVEDDENIAGLLAFLLEREGFAPEIVGDGRAALEHAARCEPPSAMVLDQLLPCRNGLAVATALRADPRWGEVPILLLGATRSAGGAGARVDAWLEKPFDPGALITELKRLAKERP</sequence>
<dbReference type="HOGENOM" id="CLU_000445_69_17_7"/>
<dbReference type="eggNOG" id="COG0745">
    <property type="taxonomic scope" value="Bacteria"/>
</dbReference>
<dbReference type="PROSITE" id="PS50110">
    <property type="entry name" value="RESPONSE_REGULATORY"/>
    <property type="match status" value="1"/>
</dbReference>
<dbReference type="RefSeq" id="WP_011422566.1">
    <property type="nucleotide sequence ID" value="NC_007760.1"/>
</dbReference>
<dbReference type="PANTHER" id="PTHR44591">
    <property type="entry name" value="STRESS RESPONSE REGULATOR PROTEIN 1"/>
    <property type="match status" value="1"/>
</dbReference>
<dbReference type="PANTHER" id="PTHR44591:SF18">
    <property type="entry name" value="REGULATORY PROTEIN"/>
    <property type="match status" value="1"/>
</dbReference>